<evidence type="ECO:0000313" key="1">
    <source>
        <dbReference type="EMBL" id="CAK5077164.1"/>
    </source>
</evidence>
<evidence type="ECO:0000313" key="2">
    <source>
        <dbReference type="Proteomes" id="UP001497535"/>
    </source>
</evidence>
<organism evidence="1 2">
    <name type="scientific">Meloidogyne enterolobii</name>
    <name type="common">Root-knot nematode worm</name>
    <name type="synonym">Meloidogyne mayaguensis</name>
    <dbReference type="NCBI Taxonomy" id="390850"/>
    <lineage>
        <taxon>Eukaryota</taxon>
        <taxon>Metazoa</taxon>
        <taxon>Ecdysozoa</taxon>
        <taxon>Nematoda</taxon>
        <taxon>Chromadorea</taxon>
        <taxon>Rhabditida</taxon>
        <taxon>Tylenchina</taxon>
        <taxon>Tylenchomorpha</taxon>
        <taxon>Tylenchoidea</taxon>
        <taxon>Meloidogynidae</taxon>
        <taxon>Meloidogyninae</taxon>
        <taxon>Meloidogyne</taxon>
    </lineage>
</organism>
<accession>A0ACB0ZDP1</accession>
<dbReference type="Proteomes" id="UP001497535">
    <property type="component" value="Unassembled WGS sequence"/>
</dbReference>
<keyword evidence="2" id="KW-1185">Reference proteome</keyword>
<proteinExistence type="predicted"/>
<gene>
    <name evidence="1" type="ORF">MENTE1834_LOCUS24067</name>
</gene>
<protein>
    <submittedName>
        <fullName evidence="1">Uncharacterized protein</fullName>
    </submittedName>
</protein>
<dbReference type="EMBL" id="CAVMJV010000031">
    <property type="protein sequence ID" value="CAK5077164.1"/>
    <property type="molecule type" value="Genomic_DNA"/>
</dbReference>
<name>A0ACB0ZDP1_MELEN</name>
<comment type="caution">
    <text evidence="1">The sequence shown here is derived from an EMBL/GenBank/DDBJ whole genome shotgun (WGS) entry which is preliminary data.</text>
</comment>
<sequence length="92" mass="10319">MALIIFGLFLFFLRPLKNMLGANTLLFRYYPTPIATCVLVVSGFFCISGSDLFLHMVVIFWAERLWTHKLGSRDGVSLSYLVKGSLGISTPE</sequence>
<reference evidence="1" key="1">
    <citation type="submission" date="2023-11" db="EMBL/GenBank/DDBJ databases">
        <authorList>
            <person name="Poullet M."/>
        </authorList>
    </citation>
    <scope>NUCLEOTIDE SEQUENCE</scope>
    <source>
        <strain evidence="1">E1834</strain>
    </source>
</reference>